<accession>A0ABX5VHX6</accession>
<dbReference type="Proteomes" id="UP000308889">
    <property type="component" value="Chromosome"/>
</dbReference>
<keyword evidence="3" id="KW-1185">Reference proteome</keyword>
<name>A0ABX5VHX6_9BURK</name>
<comment type="similarity">
    <text evidence="1">Belongs to the UPF0065 (bug) family.</text>
</comment>
<dbReference type="InterPro" id="IPR042100">
    <property type="entry name" value="Bug_dom1"/>
</dbReference>
<protein>
    <submittedName>
        <fullName evidence="2">Tripartite tricarboxylate transporter substrate binding protein</fullName>
    </submittedName>
</protein>
<proteinExistence type="inferred from homology"/>
<dbReference type="EMBL" id="CP040882">
    <property type="protein sequence ID" value="QDA55751.1"/>
    <property type="molecule type" value="Genomic_DNA"/>
</dbReference>
<evidence type="ECO:0000313" key="2">
    <source>
        <dbReference type="EMBL" id="QDA55751.1"/>
    </source>
</evidence>
<dbReference type="Gene3D" id="3.40.190.10">
    <property type="entry name" value="Periplasmic binding protein-like II"/>
    <property type="match status" value="1"/>
</dbReference>
<dbReference type="SUPFAM" id="SSF53850">
    <property type="entry name" value="Periplasmic binding protein-like II"/>
    <property type="match status" value="1"/>
</dbReference>
<evidence type="ECO:0000256" key="1">
    <source>
        <dbReference type="ARBA" id="ARBA00006987"/>
    </source>
</evidence>
<sequence>MGLAASGAFASNAFANTESAGLVVPFPAGGGGDVLARSVAGALAEELGTKIWVDNRPGAGGTIGARHLSRARADGSMLGYVTNGILCVNPLLYPNVPFNPREELRPVGMISEIGLVGVLNPNAIKGVTDLKSLVAWAKAHPKEVNFASSGIGTTSHLAGLLFARRAGLELTHVPYRGGAAAMLDVLSGRIPFMIDVAPNALQHVSSGKLTALGSASRKRLEIAPDIPTFAEAGVAGVELSAWDGIVLPKGASDELVNRVSAALARALKRPEVVASLSKKGAEPRPGTSADFIRFIESETPKWAELVEAVQAEASK</sequence>
<dbReference type="CDD" id="cd07012">
    <property type="entry name" value="PBP2_Bug_TTT"/>
    <property type="match status" value="1"/>
</dbReference>
<dbReference type="PANTHER" id="PTHR42928">
    <property type="entry name" value="TRICARBOXYLATE-BINDING PROTEIN"/>
    <property type="match status" value="1"/>
</dbReference>
<reference evidence="3" key="1">
    <citation type="submission" date="2019-06" db="EMBL/GenBank/DDBJ databases">
        <authorList>
            <person name="Oh B.S."/>
        </authorList>
    </citation>
    <scope>NUCLEOTIDE SEQUENCE [LARGE SCALE GENOMIC DNA]</scope>
    <source>
        <strain evidence="3">KGMB03119</strain>
    </source>
</reference>
<gene>
    <name evidence="2" type="ORF">FG381_06940</name>
</gene>
<evidence type="ECO:0000313" key="3">
    <source>
        <dbReference type="Proteomes" id="UP000308889"/>
    </source>
</evidence>
<dbReference type="PANTHER" id="PTHR42928:SF5">
    <property type="entry name" value="BLR1237 PROTEIN"/>
    <property type="match status" value="1"/>
</dbReference>
<dbReference type="PIRSF" id="PIRSF017082">
    <property type="entry name" value="YflP"/>
    <property type="match status" value="1"/>
</dbReference>
<dbReference type="InterPro" id="IPR005064">
    <property type="entry name" value="BUG"/>
</dbReference>
<organism evidence="2 3">
    <name type="scientific">Sutterella faecalis</name>
    <dbReference type="NCBI Taxonomy" id="2584944"/>
    <lineage>
        <taxon>Bacteria</taxon>
        <taxon>Pseudomonadati</taxon>
        <taxon>Pseudomonadota</taxon>
        <taxon>Betaproteobacteria</taxon>
        <taxon>Burkholderiales</taxon>
        <taxon>Sutterellaceae</taxon>
        <taxon>Sutterella</taxon>
    </lineage>
</organism>
<dbReference type="Gene3D" id="3.40.190.150">
    <property type="entry name" value="Bordetella uptake gene, domain 1"/>
    <property type="match status" value="1"/>
</dbReference>
<dbReference type="Pfam" id="PF03401">
    <property type="entry name" value="TctC"/>
    <property type="match status" value="1"/>
</dbReference>